<evidence type="ECO:0000313" key="2">
    <source>
        <dbReference type="RefSeq" id="XP_026741747.1"/>
    </source>
</evidence>
<evidence type="ECO:0000313" key="1">
    <source>
        <dbReference type="Proteomes" id="UP000322000"/>
    </source>
</evidence>
<reference evidence="2" key="1">
    <citation type="submission" date="2025-08" db="UniProtKB">
        <authorList>
            <consortium name="RefSeq"/>
        </authorList>
    </citation>
    <scope>IDENTIFICATION</scope>
</reference>
<dbReference type="KEGG" id="tnl:113503839"/>
<keyword evidence="1" id="KW-1185">Reference proteome</keyword>
<dbReference type="InParanoid" id="A0A7E5WN32"/>
<dbReference type="Proteomes" id="UP000322000">
    <property type="component" value="Chromosome 2"/>
</dbReference>
<proteinExistence type="predicted"/>
<gene>
    <name evidence="2" type="primary">LOC113503839</name>
</gene>
<accession>A0A7E5WN32</accession>
<dbReference type="GeneID" id="113503839"/>
<dbReference type="RefSeq" id="XP_026741747.1">
    <property type="nucleotide sequence ID" value="XM_026885946.1"/>
</dbReference>
<organism evidence="1 2">
    <name type="scientific">Trichoplusia ni</name>
    <name type="common">Cabbage looper</name>
    <dbReference type="NCBI Taxonomy" id="7111"/>
    <lineage>
        <taxon>Eukaryota</taxon>
        <taxon>Metazoa</taxon>
        <taxon>Ecdysozoa</taxon>
        <taxon>Arthropoda</taxon>
        <taxon>Hexapoda</taxon>
        <taxon>Insecta</taxon>
        <taxon>Pterygota</taxon>
        <taxon>Neoptera</taxon>
        <taxon>Endopterygota</taxon>
        <taxon>Lepidoptera</taxon>
        <taxon>Glossata</taxon>
        <taxon>Ditrysia</taxon>
        <taxon>Noctuoidea</taxon>
        <taxon>Noctuidae</taxon>
        <taxon>Plusiinae</taxon>
        <taxon>Trichoplusia</taxon>
    </lineage>
</organism>
<sequence>MLQAAKTIDRIHSEIIDLHGYFALAVYIHYYVAGSLKYRTNRYTVKLGQLRQVIDSPHDPLLFATTRRWLPKGEAPFPGYCRAPGSGKCLPALCNCKKLIERWNTQVIKNKAKKEKKPK</sequence>
<name>A0A7E5WN32_TRINI</name>
<dbReference type="OrthoDB" id="7255503at2759"/>
<dbReference type="AlphaFoldDB" id="A0A7E5WN32"/>
<protein>
    <submittedName>
        <fullName evidence="2">Uncharacterized protein LOC113503839</fullName>
    </submittedName>
</protein>